<evidence type="ECO:0000313" key="11">
    <source>
        <dbReference type="EMBL" id="GIF76621.1"/>
    </source>
</evidence>
<dbReference type="PANTHER" id="PTHR40765:SF2">
    <property type="entry name" value="ESX-2 SECRETION SYSTEM ATPASE ECCB2"/>
    <property type="match status" value="1"/>
</dbReference>
<comment type="similarity">
    <text evidence="2">Belongs to the EccB family.</text>
</comment>
<keyword evidence="3" id="KW-1003">Cell membrane</keyword>
<name>A0ABQ4CZA4_9ACTN</name>
<evidence type="ECO:0000313" key="12">
    <source>
        <dbReference type="Proteomes" id="UP000604117"/>
    </source>
</evidence>
<keyword evidence="12" id="KW-1185">Reference proteome</keyword>
<sequence>MPSRQDQLHSHQFMVQRVVSALVTHETDPAQPPFRHAAGAVLAGVLVAVLALAGFVVYGALVDGGGTRWRDSSAVIVERESGARYVYRDGKLHLAANYASALLAVGAPQPKTVLVSRRSIEGVPRGGTLGIADAPESLPASGRLLGPPWTVCTVPGPASVVLVGATSSGGTALGDRAVLATHPDGSLHLVWQSHRYRVRDPALALTALGWTTARPFPAGQALLSALPAGADLTVPRIAGTGERSDAVPSARIGEVFVVTSQGGGRQFSVALRDGLAGITQVQADLLLTANRQDRPVDLGQGRFAAIPKVPDLVPDGLVPTVTPSLVESFGGALCAVVRDERGVAEVVAGAAVPDVADVARSRGADDAASVSVPPGRAALVEAVPAPGATGGTVSIVTDLGRRHPVVGADTLAMLGYGGVRPVRLPAAVVALVEADASLDPARAREPV</sequence>
<evidence type="ECO:0000256" key="8">
    <source>
        <dbReference type="ARBA" id="ARBA00022989"/>
    </source>
</evidence>
<proteinExistence type="inferred from homology"/>
<keyword evidence="5" id="KW-0547">Nucleotide-binding</keyword>
<keyword evidence="8 10" id="KW-1133">Transmembrane helix</keyword>
<evidence type="ECO:0000256" key="7">
    <source>
        <dbReference type="ARBA" id="ARBA00022840"/>
    </source>
</evidence>
<organism evidence="11 12">
    <name type="scientific">Asanoa siamensis</name>
    <dbReference type="NCBI Taxonomy" id="926357"/>
    <lineage>
        <taxon>Bacteria</taxon>
        <taxon>Bacillati</taxon>
        <taxon>Actinomycetota</taxon>
        <taxon>Actinomycetes</taxon>
        <taxon>Micromonosporales</taxon>
        <taxon>Micromonosporaceae</taxon>
        <taxon>Asanoa</taxon>
    </lineage>
</organism>
<keyword evidence="7" id="KW-0067">ATP-binding</keyword>
<dbReference type="PANTHER" id="PTHR40765">
    <property type="entry name" value="ESX-2 SECRETION SYSTEM ATPASE ECCB2"/>
    <property type="match status" value="1"/>
</dbReference>
<protein>
    <submittedName>
        <fullName evidence="11">Type VII secretion protein EccB</fullName>
    </submittedName>
</protein>
<dbReference type="NCBIfam" id="TIGR03919">
    <property type="entry name" value="T7SS_EccB"/>
    <property type="match status" value="1"/>
</dbReference>
<evidence type="ECO:0000256" key="4">
    <source>
        <dbReference type="ARBA" id="ARBA00022692"/>
    </source>
</evidence>
<dbReference type="InterPro" id="IPR042485">
    <property type="entry name" value="T7SS_EccB_R3"/>
</dbReference>
<feature type="transmembrane region" description="Helical" evidence="10">
    <location>
        <begin position="37"/>
        <end position="61"/>
    </location>
</feature>
<accession>A0ABQ4CZA4</accession>
<evidence type="ECO:0000256" key="1">
    <source>
        <dbReference type="ARBA" id="ARBA00004162"/>
    </source>
</evidence>
<comment type="subcellular location">
    <subcellularLocation>
        <location evidence="1">Cell membrane</location>
        <topology evidence="1">Single-pass membrane protein</topology>
    </subcellularLocation>
</comment>
<dbReference type="Gene3D" id="3.30.2390.20">
    <property type="entry name" value="Type VII secretion system EccB, repeat 1 domain"/>
    <property type="match status" value="1"/>
</dbReference>
<evidence type="ECO:0000256" key="2">
    <source>
        <dbReference type="ARBA" id="ARBA00008149"/>
    </source>
</evidence>
<dbReference type="EMBL" id="BONE01000066">
    <property type="protein sequence ID" value="GIF76621.1"/>
    <property type="molecule type" value="Genomic_DNA"/>
</dbReference>
<dbReference type="RefSeq" id="WP_203717492.1">
    <property type="nucleotide sequence ID" value="NZ_BONE01000066.1"/>
</dbReference>
<dbReference type="Gene3D" id="2.40.50.910">
    <property type="entry name" value="Type VII secretion system EccB, repeat 3 domain"/>
    <property type="match status" value="1"/>
</dbReference>
<dbReference type="Pfam" id="PF05108">
    <property type="entry name" value="T7SS_ESX1_EccB"/>
    <property type="match status" value="1"/>
</dbReference>
<keyword evidence="4 10" id="KW-0812">Transmembrane</keyword>
<dbReference type="InterPro" id="IPR007795">
    <property type="entry name" value="T7SS_EccB"/>
</dbReference>
<keyword evidence="9 10" id="KW-0472">Membrane</keyword>
<dbReference type="InterPro" id="IPR044857">
    <property type="entry name" value="T7SS_EccB_R1"/>
</dbReference>
<reference evidence="11 12" key="1">
    <citation type="submission" date="2021-01" db="EMBL/GenBank/DDBJ databases">
        <title>Whole genome shotgun sequence of Asanoa siamensis NBRC 107932.</title>
        <authorList>
            <person name="Komaki H."/>
            <person name="Tamura T."/>
        </authorList>
    </citation>
    <scope>NUCLEOTIDE SEQUENCE [LARGE SCALE GENOMIC DNA]</scope>
    <source>
        <strain evidence="11 12">NBRC 107932</strain>
    </source>
</reference>
<comment type="caution">
    <text evidence="11">The sequence shown here is derived from an EMBL/GenBank/DDBJ whole genome shotgun (WGS) entry which is preliminary data.</text>
</comment>
<evidence type="ECO:0000256" key="5">
    <source>
        <dbReference type="ARBA" id="ARBA00022741"/>
    </source>
</evidence>
<dbReference type="Proteomes" id="UP000604117">
    <property type="component" value="Unassembled WGS sequence"/>
</dbReference>
<evidence type="ECO:0000256" key="9">
    <source>
        <dbReference type="ARBA" id="ARBA00023136"/>
    </source>
</evidence>
<evidence type="ECO:0000256" key="3">
    <source>
        <dbReference type="ARBA" id="ARBA00022475"/>
    </source>
</evidence>
<evidence type="ECO:0000256" key="10">
    <source>
        <dbReference type="SAM" id="Phobius"/>
    </source>
</evidence>
<evidence type="ECO:0000256" key="6">
    <source>
        <dbReference type="ARBA" id="ARBA00022801"/>
    </source>
</evidence>
<keyword evidence="6" id="KW-0378">Hydrolase</keyword>
<gene>
    <name evidence="11" type="ORF">Asi02nite_61390</name>
</gene>